<organism evidence="2 3">
    <name type="scientific">Halogranum rubrum</name>
    <dbReference type="NCBI Taxonomy" id="553466"/>
    <lineage>
        <taxon>Archaea</taxon>
        <taxon>Methanobacteriati</taxon>
        <taxon>Methanobacteriota</taxon>
        <taxon>Stenosarchaea group</taxon>
        <taxon>Halobacteria</taxon>
        <taxon>Halobacteriales</taxon>
        <taxon>Haloferacaceae</taxon>
    </lineage>
</organism>
<sequence>MASRSEETYRDLKRPEQLRDCDPDLTKGVSMIIATVSAEVSLRQE</sequence>
<gene>
    <name evidence="2" type="ORF">SAMN04487950_3479</name>
</gene>
<reference evidence="3" key="1">
    <citation type="submission" date="2016-10" db="EMBL/GenBank/DDBJ databases">
        <authorList>
            <person name="Varghese N."/>
            <person name="Submissions S."/>
        </authorList>
    </citation>
    <scope>NUCLEOTIDE SEQUENCE [LARGE SCALE GENOMIC DNA]</scope>
    <source>
        <strain evidence="3">CGMCC 1.7738</strain>
    </source>
</reference>
<dbReference type="STRING" id="553466.SAMN04487950_3479"/>
<protein>
    <submittedName>
        <fullName evidence="2">Uncharacterized protein</fullName>
    </submittedName>
</protein>
<evidence type="ECO:0000313" key="3">
    <source>
        <dbReference type="Proteomes" id="UP000199607"/>
    </source>
</evidence>
<dbReference type="RefSeq" id="WP_177197674.1">
    <property type="nucleotide sequence ID" value="NZ_FOTC01000004.1"/>
</dbReference>
<name>A0A1I4H009_9EURY</name>
<keyword evidence="3" id="KW-1185">Reference proteome</keyword>
<feature type="region of interest" description="Disordered" evidence="1">
    <location>
        <begin position="1"/>
        <end position="21"/>
    </location>
</feature>
<dbReference type="AlphaFoldDB" id="A0A1I4H009"/>
<dbReference type="Proteomes" id="UP000199607">
    <property type="component" value="Unassembled WGS sequence"/>
</dbReference>
<evidence type="ECO:0000313" key="2">
    <source>
        <dbReference type="EMBL" id="SFL34746.1"/>
    </source>
</evidence>
<dbReference type="EMBL" id="FOTC01000004">
    <property type="protein sequence ID" value="SFL34746.1"/>
    <property type="molecule type" value="Genomic_DNA"/>
</dbReference>
<evidence type="ECO:0000256" key="1">
    <source>
        <dbReference type="SAM" id="MobiDB-lite"/>
    </source>
</evidence>
<accession>A0A1I4H009</accession>
<proteinExistence type="predicted"/>